<dbReference type="SUPFAM" id="SSF47413">
    <property type="entry name" value="lambda repressor-like DNA-binding domains"/>
    <property type="match status" value="1"/>
</dbReference>
<feature type="region of interest" description="Disordered" evidence="2">
    <location>
        <begin position="1"/>
        <end position="20"/>
    </location>
</feature>
<dbReference type="PANTHER" id="PTHR46797">
    <property type="entry name" value="HTH-TYPE TRANSCRIPTIONAL REGULATOR"/>
    <property type="match status" value="1"/>
</dbReference>
<accession>A0ABR6VJ63</accession>
<dbReference type="InterPro" id="IPR050807">
    <property type="entry name" value="TransReg_Diox_bact_type"/>
</dbReference>
<dbReference type="InterPro" id="IPR010982">
    <property type="entry name" value="Lambda_DNA-bd_dom_sf"/>
</dbReference>
<keyword evidence="1" id="KW-0238">DNA-binding</keyword>
<comment type="caution">
    <text evidence="4">The sequence shown here is derived from an EMBL/GenBank/DDBJ whole genome shotgun (WGS) entry which is preliminary data.</text>
</comment>
<evidence type="ECO:0000256" key="2">
    <source>
        <dbReference type="SAM" id="MobiDB-lite"/>
    </source>
</evidence>
<evidence type="ECO:0000256" key="1">
    <source>
        <dbReference type="ARBA" id="ARBA00023125"/>
    </source>
</evidence>
<dbReference type="SMART" id="SM00530">
    <property type="entry name" value="HTH_XRE"/>
    <property type="match status" value="1"/>
</dbReference>
<evidence type="ECO:0000313" key="4">
    <source>
        <dbReference type="EMBL" id="MBC3537327.1"/>
    </source>
</evidence>
<dbReference type="PROSITE" id="PS50943">
    <property type="entry name" value="HTH_CROC1"/>
    <property type="match status" value="1"/>
</dbReference>
<gene>
    <name evidence="4" type="ORF">H8J70_08695</name>
</gene>
<feature type="domain" description="HTH cro/C1-type" evidence="3">
    <location>
        <begin position="8"/>
        <end position="62"/>
    </location>
</feature>
<dbReference type="Pfam" id="PF01381">
    <property type="entry name" value="HTH_3"/>
    <property type="match status" value="1"/>
</dbReference>
<dbReference type="CDD" id="cd00093">
    <property type="entry name" value="HTH_XRE"/>
    <property type="match status" value="1"/>
</dbReference>
<dbReference type="InterPro" id="IPR001387">
    <property type="entry name" value="Cro/C1-type_HTH"/>
</dbReference>
<dbReference type="RefSeq" id="WP_186503607.1">
    <property type="nucleotide sequence ID" value="NZ_JACOGK010000025.1"/>
</dbReference>
<dbReference type="Gene3D" id="1.10.260.40">
    <property type="entry name" value="lambda repressor-like DNA-binding domains"/>
    <property type="match status" value="1"/>
</dbReference>
<dbReference type="Proteomes" id="UP000606870">
    <property type="component" value="Unassembled WGS sequence"/>
</dbReference>
<evidence type="ECO:0000313" key="5">
    <source>
        <dbReference type="Proteomes" id="UP000606870"/>
    </source>
</evidence>
<dbReference type="EMBL" id="JACOGK010000025">
    <property type="protein sequence ID" value="MBC3537327.1"/>
    <property type="molecule type" value="Genomic_DNA"/>
</dbReference>
<sequence length="125" mass="14060">MNSLGENIKNARKHAGMTQHELAKATNLSRSYIGDIEKDRYNPSLSSLKAIASATDTPLEELISGYKYDLSNGELVKIPKDLNRFLQQTEIVFNGDTYNLTEEERAMIMKSLEVAFYAAKKANKK</sequence>
<protein>
    <submittedName>
        <fullName evidence="4">Helix-turn-helix transcriptional regulator</fullName>
    </submittedName>
</protein>
<proteinExistence type="predicted"/>
<reference evidence="4 5" key="1">
    <citation type="submission" date="2020-08" db="EMBL/GenBank/DDBJ databases">
        <authorList>
            <person name="Liu C."/>
            <person name="Sun Q."/>
        </authorList>
    </citation>
    <scope>NUCLEOTIDE SEQUENCE [LARGE SCALE GENOMIC DNA]</scope>
    <source>
        <strain evidence="4 5">NSJ-59</strain>
    </source>
</reference>
<keyword evidence="5" id="KW-1185">Reference proteome</keyword>
<evidence type="ECO:0000259" key="3">
    <source>
        <dbReference type="PROSITE" id="PS50943"/>
    </source>
</evidence>
<name>A0ABR6VJ63_9FIRM</name>
<organism evidence="4 5">
    <name type="scientific">Megasphaera hominis</name>
    <dbReference type="NCBI Taxonomy" id="159836"/>
    <lineage>
        <taxon>Bacteria</taxon>
        <taxon>Bacillati</taxon>
        <taxon>Bacillota</taxon>
        <taxon>Negativicutes</taxon>
        <taxon>Veillonellales</taxon>
        <taxon>Veillonellaceae</taxon>
        <taxon>Megasphaera</taxon>
    </lineage>
</organism>
<dbReference type="PANTHER" id="PTHR46797:SF1">
    <property type="entry name" value="METHYLPHOSPHONATE SYNTHASE"/>
    <property type="match status" value="1"/>
</dbReference>